<dbReference type="Gene3D" id="3.40.50.150">
    <property type="entry name" value="Vaccinia Virus protein VP39"/>
    <property type="match status" value="1"/>
</dbReference>
<dbReference type="GO" id="GO:0000136">
    <property type="term" value="C:mannan polymerase complex"/>
    <property type="evidence" value="ECO:0007669"/>
    <property type="project" value="TreeGrafter"/>
</dbReference>
<dbReference type="SUPFAM" id="SSF53448">
    <property type="entry name" value="Nucleotide-diphospho-sugar transferases"/>
    <property type="match status" value="1"/>
</dbReference>
<dbReference type="InterPro" id="IPR006342">
    <property type="entry name" value="FkbM_mtfrase"/>
</dbReference>
<dbReference type="PANTHER" id="PTHR31834">
    <property type="entry name" value="INITIATION-SPECIFIC ALPHA-1,6-MANNOSYLTRANSFERASE"/>
    <property type="match status" value="1"/>
</dbReference>
<dbReference type="SUPFAM" id="SSF53335">
    <property type="entry name" value="S-adenosyl-L-methionine-dependent methyltransferases"/>
    <property type="match status" value="1"/>
</dbReference>
<dbReference type="EMBL" id="MN740250">
    <property type="protein sequence ID" value="QHT96040.1"/>
    <property type="molecule type" value="Genomic_DNA"/>
</dbReference>
<dbReference type="InterPro" id="IPR039367">
    <property type="entry name" value="Och1-like"/>
</dbReference>
<evidence type="ECO:0000313" key="1">
    <source>
        <dbReference type="EMBL" id="QHT96040.1"/>
    </source>
</evidence>
<sequence>MNNIYSYLTPYGIISLYKNETYITPEFEKGNYWHEDTLLMLKKYIDPNKNILEIGAHCGTSTIVYASFLNKGKIYAYEPQKKIFELLQYNVSINNLNDKIHIFNKGCFCYEGNGIMNDIDLDGGGGNIQKRYDDENNMVCNFGGVFLGKNGEQINLVTIDSMKIDNIGFIHCHAQGSESFIFSKGINLITKYKPFILFSNNRRQNTYLYKEVCLNYLNYYEESNFDLVDFCINNLGYSIIYNFNNSIDDLLIPPQDNFDKIIHITYKNIEKLSIIKQEWNKLNPEYNIKLYDDDLCKKFLLEYYGKLYCDIFEYIKDGPIKSDFFRVCILYIYGGIYVDADIKPLVPLNTYLEEDLELSTCISYNYHISRPIWAYNPHFIVSKKFNSNIYSIINSYVEIFNKKEEYSYWKWSICCFFNNISIDFNYVPNDKNIFIFNNKKYQFLTENVVSDNTKKILNFSNYLEYKDINFVDVFCSYNNVNVFKNFDNKKNL</sequence>
<dbReference type="GO" id="GO:0006487">
    <property type="term" value="P:protein N-linked glycosylation"/>
    <property type="evidence" value="ECO:0007669"/>
    <property type="project" value="TreeGrafter"/>
</dbReference>
<dbReference type="NCBIfam" id="TIGR01444">
    <property type="entry name" value="fkbM_fam"/>
    <property type="match status" value="1"/>
</dbReference>
<dbReference type="Gene3D" id="3.90.550.20">
    <property type="match status" value="1"/>
</dbReference>
<protein>
    <recommendedName>
        <fullName evidence="2">Methyltransferase FkbM domain-containing protein</fullName>
    </recommendedName>
</protein>
<proteinExistence type="predicted"/>
<reference evidence="1" key="1">
    <citation type="journal article" date="2020" name="Nature">
        <title>Giant virus diversity and host interactions through global metagenomics.</title>
        <authorList>
            <person name="Schulz F."/>
            <person name="Roux S."/>
            <person name="Paez-Espino D."/>
            <person name="Jungbluth S."/>
            <person name="Walsh D.A."/>
            <person name="Denef V.J."/>
            <person name="McMahon K.D."/>
            <person name="Konstantinidis K.T."/>
            <person name="Eloe-Fadrosh E.A."/>
            <person name="Kyrpides N.C."/>
            <person name="Woyke T."/>
        </authorList>
    </citation>
    <scope>NUCLEOTIDE SEQUENCE</scope>
    <source>
        <strain evidence="1">GVMAG-M-3300024301-20</strain>
    </source>
</reference>
<evidence type="ECO:0008006" key="2">
    <source>
        <dbReference type="Google" id="ProtNLM"/>
    </source>
</evidence>
<dbReference type="Pfam" id="PF04488">
    <property type="entry name" value="Gly_transf_sug"/>
    <property type="match status" value="1"/>
</dbReference>
<accession>A0A6C0IU08</accession>
<dbReference type="AlphaFoldDB" id="A0A6C0IU08"/>
<dbReference type="PANTHER" id="PTHR31834:SF1">
    <property type="entry name" value="INITIATION-SPECIFIC ALPHA-1,6-MANNOSYLTRANSFERASE"/>
    <property type="match status" value="1"/>
</dbReference>
<organism evidence="1">
    <name type="scientific">viral metagenome</name>
    <dbReference type="NCBI Taxonomy" id="1070528"/>
    <lineage>
        <taxon>unclassified sequences</taxon>
        <taxon>metagenomes</taxon>
        <taxon>organismal metagenomes</taxon>
    </lineage>
</organism>
<dbReference type="InterPro" id="IPR029044">
    <property type="entry name" value="Nucleotide-diphossugar_trans"/>
</dbReference>
<dbReference type="InterPro" id="IPR007577">
    <property type="entry name" value="GlycoTrfase_DXD_sugar-bd_CS"/>
</dbReference>
<dbReference type="GO" id="GO:0000009">
    <property type="term" value="F:alpha-1,6-mannosyltransferase activity"/>
    <property type="evidence" value="ECO:0007669"/>
    <property type="project" value="InterPro"/>
</dbReference>
<name>A0A6C0IU08_9ZZZZ</name>
<dbReference type="InterPro" id="IPR029063">
    <property type="entry name" value="SAM-dependent_MTases_sf"/>
</dbReference>